<protein>
    <submittedName>
        <fullName evidence="1">Uncharacterized protein</fullName>
    </submittedName>
</protein>
<accession>A0ABT8J946</accession>
<dbReference type="Proteomes" id="UP001174205">
    <property type="component" value="Unassembled WGS sequence"/>
</dbReference>
<comment type="caution">
    <text evidence="1">The sequence shown here is derived from an EMBL/GenBank/DDBJ whole genome shotgun (WGS) entry which is preliminary data.</text>
</comment>
<name>A0ABT8J946_9BACL</name>
<keyword evidence="2" id="KW-1185">Reference proteome</keyword>
<gene>
    <name evidence="1" type="ORF">P5G61_05890</name>
</gene>
<sequence>MNKILIREYHDKGEFSNWGTEVIVNDKLIGTYTDVDKDVVSDLLRALDVKFDLEYIYDDQD</sequence>
<proteinExistence type="predicted"/>
<reference evidence="1" key="1">
    <citation type="submission" date="2023-03" db="EMBL/GenBank/DDBJ databases">
        <title>MT1 and MT2 Draft Genomes of Novel Species.</title>
        <authorList>
            <person name="Venkateswaran K."/>
        </authorList>
    </citation>
    <scope>NUCLEOTIDE SEQUENCE</scope>
    <source>
        <strain evidence="1">F6_3S_P_1C</strain>
    </source>
</reference>
<evidence type="ECO:0000313" key="2">
    <source>
        <dbReference type="Proteomes" id="UP001174205"/>
    </source>
</evidence>
<dbReference type="EMBL" id="JAROCD010000003">
    <property type="protein sequence ID" value="MDN4600749.1"/>
    <property type="molecule type" value="Genomic_DNA"/>
</dbReference>
<evidence type="ECO:0000313" key="1">
    <source>
        <dbReference type="EMBL" id="MDN4600749.1"/>
    </source>
</evidence>
<organism evidence="1 2">
    <name type="scientific">Paenibacillus vandeheii</name>
    <dbReference type="NCBI Taxonomy" id="3035917"/>
    <lineage>
        <taxon>Bacteria</taxon>
        <taxon>Bacillati</taxon>
        <taxon>Bacillota</taxon>
        <taxon>Bacilli</taxon>
        <taxon>Bacillales</taxon>
        <taxon>Paenibacillaceae</taxon>
        <taxon>Paenibacillus</taxon>
    </lineage>
</organism>
<dbReference type="RefSeq" id="WP_301245393.1">
    <property type="nucleotide sequence ID" value="NZ_JAROCD010000003.1"/>
</dbReference>